<organism evidence="1 2">
    <name type="scientific">Hymenobacter lucidus</name>
    <dbReference type="NCBI Taxonomy" id="2880930"/>
    <lineage>
        <taxon>Bacteria</taxon>
        <taxon>Pseudomonadati</taxon>
        <taxon>Bacteroidota</taxon>
        <taxon>Cytophagia</taxon>
        <taxon>Cytophagales</taxon>
        <taxon>Hymenobacteraceae</taxon>
        <taxon>Hymenobacter</taxon>
    </lineage>
</organism>
<evidence type="ECO:0000313" key="1">
    <source>
        <dbReference type="EMBL" id="MCB2408354.1"/>
    </source>
</evidence>
<proteinExistence type="predicted"/>
<evidence type="ECO:0008006" key="3">
    <source>
        <dbReference type="Google" id="ProtNLM"/>
    </source>
</evidence>
<protein>
    <recommendedName>
        <fullName evidence="3">STAS/SEC14 domain-containing protein</fullName>
    </recommendedName>
</protein>
<name>A0ABS8ASG7_9BACT</name>
<sequence length="138" mass="15855">MPAYPDSPLLDLLYRPDLHILTARWLRDAPLEDLQAAHRALQAKAHTYNSFCWLMDRRRLNPTAEIAQWVAHEWLPAVVREATAPLRLASLVSPELWQFISTQNGFRDATTTVLAAHQPYHVKVFMDEGEAVRWLTGK</sequence>
<comment type="caution">
    <text evidence="1">The sequence shown here is derived from an EMBL/GenBank/DDBJ whole genome shotgun (WGS) entry which is preliminary data.</text>
</comment>
<accession>A0ABS8ASG7</accession>
<reference evidence="1" key="1">
    <citation type="submission" date="2021-10" db="EMBL/GenBank/DDBJ databases">
        <authorList>
            <person name="Dean J.D."/>
            <person name="Kim M.K."/>
            <person name="Newey C.N."/>
            <person name="Stoker T.S."/>
            <person name="Thompson D.W."/>
            <person name="Grose J.H."/>
        </authorList>
    </citation>
    <scope>NUCLEOTIDE SEQUENCE</scope>
    <source>
        <strain evidence="1">BT178</strain>
    </source>
</reference>
<evidence type="ECO:0000313" key="2">
    <source>
        <dbReference type="Proteomes" id="UP001165296"/>
    </source>
</evidence>
<dbReference type="EMBL" id="JAJADR010000002">
    <property type="protein sequence ID" value="MCB2408354.1"/>
    <property type="molecule type" value="Genomic_DNA"/>
</dbReference>
<gene>
    <name evidence="1" type="ORF">LGH74_10225</name>
</gene>
<keyword evidence="2" id="KW-1185">Reference proteome</keyword>
<dbReference type="RefSeq" id="WP_226175349.1">
    <property type="nucleotide sequence ID" value="NZ_JAJADR010000002.1"/>
</dbReference>
<dbReference type="Proteomes" id="UP001165296">
    <property type="component" value="Unassembled WGS sequence"/>
</dbReference>